<dbReference type="Proteomes" id="UP000580250">
    <property type="component" value="Unassembled WGS sequence"/>
</dbReference>
<dbReference type="EMBL" id="CAJEWN010002283">
    <property type="protein sequence ID" value="CAD2202932.1"/>
    <property type="molecule type" value="Genomic_DNA"/>
</dbReference>
<evidence type="ECO:0000256" key="1">
    <source>
        <dbReference type="SAM" id="Phobius"/>
    </source>
</evidence>
<keyword evidence="1" id="KW-1133">Transmembrane helix</keyword>
<gene>
    <name evidence="2" type="ORF">MENT_LOCUS56588</name>
</gene>
<keyword evidence="1" id="KW-0472">Membrane</keyword>
<comment type="caution">
    <text evidence="2">The sequence shown here is derived from an EMBL/GenBank/DDBJ whole genome shotgun (WGS) entry which is preliminary data.</text>
</comment>
<accession>A0A6V7XUE3</accession>
<feature type="transmembrane region" description="Helical" evidence="1">
    <location>
        <begin position="20"/>
        <end position="43"/>
    </location>
</feature>
<reference evidence="2 3" key="1">
    <citation type="submission" date="2020-08" db="EMBL/GenBank/DDBJ databases">
        <authorList>
            <person name="Koutsovoulos G."/>
            <person name="Danchin GJ E."/>
        </authorList>
    </citation>
    <scope>NUCLEOTIDE SEQUENCE [LARGE SCALE GENOMIC DNA]</scope>
</reference>
<evidence type="ECO:0000313" key="2">
    <source>
        <dbReference type="EMBL" id="CAD2202932.1"/>
    </source>
</evidence>
<evidence type="ECO:0000313" key="3">
    <source>
        <dbReference type="Proteomes" id="UP000580250"/>
    </source>
</evidence>
<protein>
    <submittedName>
        <fullName evidence="2">Uncharacterized protein</fullName>
    </submittedName>
</protein>
<sequence length="85" mass="10199">MLCQQSAYFSSLNCVHSIHHLIIVLFFIKNTPLFIFCQIMLIYKIFIKSRIRPCHDTCRYDICRPDTCRPDFCRPDICRSRQLQI</sequence>
<proteinExistence type="predicted"/>
<keyword evidence="1" id="KW-0812">Transmembrane</keyword>
<organism evidence="2 3">
    <name type="scientific">Meloidogyne enterolobii</name>
    <name type="common">Root-knot nematode worm</name>
    <name type="synonym">Meloidogyne mayaguensis</name>
    <dbReference type="NCBI Taxonomy" id="390850"/>
    <lineage>
        <taxon>Eukaryota</taxon>
        <taxon>Metazoa</taxon>
        <taxon>Ecdysozoa</taxon>
        <taxon>Nematoda</taxon>
        <taxon>Chromadorea</taxon>
        <taxon>Rhabditida</taxon>
        <taxon>Tylenchina</taxon>
        <taxon>Tylenchomorpha</taxon>
        <taxon>Tylenchoidea</taxon>
        <taxon>Meloidogynidae</taxon>
        <taxon>Meloidogyninae</taxon>
        <taxon>Meloidogyne</taxon>
    </lineage>
</organism>
<dbReference type="AlphaFoldDB" id="A0A6V7XUE3"/>
<name>A0A6V7XUE3_MELEN</name>